<name>A0ACC5RAI8_9HYPH</name>
<keyword evidence="2" id="KW-1185">Reference proteome</keyword>
<comment type="caution">
    <text evidence="1">The sequence shown here is derived from an EMBL/GenBank/DDBJ whole genome shotgun (WGS) entry which is preliminary data.</text>
</comment>
<protein>
    <submittedName>
        <fullName evidence="1">2-dehydropantoate 2-reductase</fullName>
    </submittedName>
</protein>
<dbReference type="EMBL" id="JAENHL010000008">
    <property type="protein sequence ID" value="MBK1869485.1"/>
    <property type="molecule type" value="Genomic_DNA"/>
</dbReference>
<evidence type="ECO:0000313" key="1">
    <source>
        <dbReference type="EMBL" id="MBK1869485.1"/>
    </source>
</evidence>
<evidence type="ECO:0000313" key="2">
    <source>
        <dbReference type="Proteomes" id="UP000616151"/>
    </source>
</evidence>
<organism evidence="1 2">
    <name type="scientific">Taklimakanibacter albus</name>
    <dbReference type="NCBI Taxonomy" id="2800327"/>
    <lineage>
        <taxon>Bacteria</taxon>
        <taxon>Pseudomonadati</taxon>
        <taxon>Pseudomonadota</taxon>
        <taxon>Alphaproteobacteria</taxon>
        <taxon>Hyphomicrobiales</taxon>
        <taxon>Aestuariivirgaceae</taxon>
        <taxon>Taklimakanibacter</taxon>
    </lineage>
</organism>
<dbReference type="Proteomes" id="UP000616151">
    <property type="component" value="Unassembled WGS sequence"/>
</dbReference>
<proteinExistence type="predicted"/>
<gene>
    <name evidence="1" type="ORF">JHL16_24205</name>
</gene>
<sequence>MTRICVFGAGAIGGLIGARLARADVADVALVARGAHLEAMQAKGLSVTQAGETFTVHPKVSADPRELGRQDYVILTLKAYALPGIVDALAPLIGPDTVLLFGQNGLPWWYFYKHGGRFDGHILESVDPGGLLWKTLGPERALGAVIWQAAELGAPGHIVHGFGDRLTIGEPSGEISDRARKLSALLERAGVKSPVRADLRNEIWLKLWGNLSFNPVSVLTGGTLEALARDPGTRAVLAAMMEEARAIGEALGVVFSVSVEERLDMAAKVGAHRSSMLQDVDAGRPTELDALLGAVIELAQMTGIATPALKLVYDLARFRVLAA</sequence>
<reference evidence="1" key="1">
    <citation type="submission" date="2021-01" db="EMBL/GenBank/DDBJ databases">
        <authorList>
            <person name="Sun Q."/>
        </authorList>
    </citation>
    <scope>NUCLEOTIDE SEQUENCE</scope>
    <source>
        <strain evidence="1">YIM B02566</strain>
    </source>
</reference>
<accession>A0ACC5RAI8</accession>